<dbReference type="STRING" id="7217.A0A0P8ZDX8"/>
<dbReference type="GeneID" id="6505658"/>
<name>A0A0P8ZDX8_DROAN</name>
<dbReference type="PANTHER" id="PTHR10094:SF32">
    <property type="entry name" value="EUCALYPTUS, ISOFORM B"/>
    <property type="match status" value="1"/>
</dbReference>
<dbReference type="InterPro" id="IPR003033">
    <property type="entry name" value="SCP2_sterol-bd_dom"/>
</dbReference>
<organism evidence="2 3">
    <name type="scientific">Drosophila ananassae</name>
    <name type="common">Fruit fly</name>
    <dbReference type="NCBI Taxonomy" id="7217"/>
    <lineage>
        <taxon>Eukaryota</taxon>
        <taxon>Metazoa</taxon>
        <taxon>Ecdysozoa</taxon>
        <taxon>Arthropoda</taxon>
        <taxon>Hexapoda</taxon>
        <taxon>Insecta</taxon>
        <taxon>Pterygota</taxon>
        <taxon>Neoptera</taxon>
        <taxon>Endopterygota</taxon>
        <taxon>Diptera</taxon>
        <taxon>Brachycera</taxon>
        <taxon>Muscomorpha</taxon>
        <taxon>Ephydroidea</taxon>
        <taxon>Drosophilidae</taxon>
        <taxon>Drosophila</taxon>
        <taxon>Sophophora</taxon>
    </lineage>
</organism>
<dbReference type="GO" id="GO:0005829">
    <property type="term" value="C:cytosol"/>
    <property type="evidence" value="ECO:0007669"/>
    <property type="project" value="TreeGrafter"/>
</dbReference>
<evidence type="ECO:0000313" key="3">
    <source>
        <dbReference type="Proteomes" id="UP000007801"/>
    </source>
</evidence>
<dbReference type="FunCoup" id="A0A0P8ZDX8">
    <property type="interactions" value="15"/>
</dbReference>
<sequence>MKSDEIIEKIRSKLKESDPARRTVVNTFQFNFTDADGKLIKSMVFDFKALDIYEGSAPGADGQVTISDEDFYLVGTKQKTFQEILQQEKAKIDGDEEAINKMLEKFRINSQN</sequence>
<evidence type="ECO:0000313" key="2">
    <source>
        <dbReference type="EMBL" id="KPU72794.1"/>
    </source>
</evidence>
<feature type="domain" description="SCP2" evidence="1">
    <location>
        <begin position="9"/>
        <end position="101"/>
    </location>
</feature>
<keyword evidence="3" id="KW-1185">Reference proteome</keyword>
<dbReference type="AlphaFoldDB" id="A0A0P8ZDX8"/>
<dbReference type="InterPro" id="IPR036527">
    <property type="entry name" value="SCP2_sterol-bd_dom_sf"/>
</dbReference>
<dbReference type="FunFam" id="3.30.1050.10:FF:000012">
    <property type="entry name" value="Eucalyptus, isoform A"/>
    <property type="match status" value="1"/>
</dbReference>
<dbReference type="SUPFAM" id="SSF55718">
    <property type="entry name" value="SCP-like"/>
    <property type="match status" value="1"/>
</dbReference>
<dbReference type="Pfam" id="PF02036">
    <property type="entry name" value="SCP2"/>
    <property type="match status" value="1"/>
</dbReference>
<dbReference type="Gene3D" id="3.30.1050.10">
    <property type="entry name" value="SCP2 sterol-binding domain"/>
    <property type="match status" value="1"/>
</dbReference>
<protein>
    <submittedName>
        <fullName evidence="2">Uncharacterized protein, isoform B</fullName>
    </submittedName>
</protein>
<reference evidence="2 3" key="1">
    <citation type="journal article" date="2007" name="Nature">
        <title>Evolution of genes and genomes on the Drosophila phylogeny.</title>
        <authorList>
            <consortium name="Drosophila 12 Genomes Consortium"/>
            <person name="Clark A.G."/>
            <person name="Eisen M.B."/>
            <person name="Smith D.R."/>
            <person name="Bergman C.M."/>
            <person name="Oliver B."/>
            <person name="Markow T.A."/>
            <person name="Kaufman T.C."/>
            <person name="Kellis M."/>
            <person name="Gelbart W."/>
            <person name="Iyer V.N."/>
            <person name="Pollard D.A."/>
            <person name="Sackton T.B."/>
            <person name="Larracuente A.M."/>
            <person name="Singh N.D."/>
            <person name="Abad J.P."/>
            <person name="Abt D.N."/>
            <person name="Adryan B."/>
            <person name="Aguade M."/>
            <person name="Akashi H."/>
            <person name="Anderson W.W."/>
            <person name="Aquadro C.F."/>
            <person name="Ardell D.H."/>
            <person name="Arguello R."/>
            <person name="Artieri C.G."/>
            <person name="Barbash D.A."/>
            <person name="Barker D."/>
            <person name="Barsanti P."/>
            <person name="Batterham P."/>
            <person name="Batzoglou S."/>
            <person name="Begun D."/>
            <person name="Bhutkar A."/>
            <person name="Blanco E."/>
            <person name="Bosak S.A."/>
            <person name="Bradley R.K."/>
            <person name="Brand A.D."/>
            <person name="Brent M.R."/>
            <person name="Brooks A.N."/>
            <person name="Brown R.H."/>
            <person name="Butlin R.K."/>
            <person name="Caggese C."/>
            <person name="Calvi B.R."/>
            <person name="Bernardo de Carvalho A."/>
            <person name="Caspi A."/>
            <person name="Castrezana S."/>
            <person name="Celniker S.E."/>
            <person name="Chang J.L."/>
            <person name="Chapple C."/>
            <person name="Chatterji S."/>
            <person name="Chinwalla A."/>
            <person name="Civetta A."/>
            <person name="Clifton S.W."/>
            <person name="Comeron J.M."/>
            <person name="Costello J.C."/>
            <person name="Coyne J.A."/>
            <person name="Daub J."/>
            <person name="David R.G."/>
            <person name="Delcher A.L."/>
            <person name="Delehaunty K."/>
            <person name="Do C.B."/>
            <person name="Ebling H."/>
            <person name="Edwards K."/>
            <person name="Eickbush T."/>
            <person name="Evans J.D."/>
            <person name="Filipski A."/>
            <person name="Findeiss S."/>
            <person name="Freyhult E."/>
            <person name="Fulton L."/>
            <person name="Fulton R."/>
            <person name="Garcia A.C."/>
            <person name="Gardiner A."/>
            <person name="Garfield D.A."/>
            <person name="Garvin B.E."/>
            <person name="Gibson G."/>
            <person name="Gilbert D."/>
            <person name="Gnerre S."/>
            <person name="Godfrey J."/>
            <person name="Good R."/>
            <person name="Gotea V."/>
            <person name="Gravely B."/>
            <person name="Greenberg A.J."/>
            <person name="Griffiths-Jones S."/>
            <person name="Gross S."/>
            <person name="Guigo R."/>
            <person name="Gustafson E.A."/>
            <person name="Haerty W."/>
            <person name="Hahn M.W."/>
            <person name="Halligan D.L."/>
            <person name="Halpern A.L."/>
            <person name="Halter G.M."/>
            <person name="Han M.V."/>
            <person name="Heger A."/>
            <person name="Hillier L."/>
            <person name="Hinrichs A.S."/>
            <person name="Holmes I."/>
            <person name="Hoskins R.A."/>
            <person name="Hubisz M.J."/>
            <person name="Hultmark D."/>
            <person name="Huntley M.A."/>
            <person name="Jaffe D.B."/>
            <person name="Jagadeeshan S."/>
            <person name="Jeck W.R."/>
            <person name="Johnson J."/>
            <person name="Jones C.D."/>
            <person name="Jordan W.C."/>
            <person name="Karpen G.H."/>
            <person name="Kataoka E."/>
            <person name="Keightley P.D."/>
            <person name="Kheradpour P."/>
            <person name="Kirkness E.F."/>
            <person name="Koerich L.B."/>
            <person name="Kristiansen K."/>
            <person name="Kudrna D."/>
            <person name="Kulathinal R.J."/>
            <person name="Kumar S."/>
            <person name="Kwok R."/>
            <person name="Lander E."/>
            <person name="Langley C.H."/>
            <person name="Lapoint R."/>
            <person name="Lazzaro B.P."/>
            <person name="Lee S.J."/>
            <person name="Levesque L."/>
            <person name="Li R."/>
            <person name="Lin C.F."/>
            <person name="Lin M.F."/>
            <person name="Lindblad-Toh K."/>
            <person name="Llopart A."/>
            <person name="Long M."/>
            <person name="Low L."/>
            <person name="Lozovsky E."/>
            <person name="Lu J."/>
            <person name="Luo M."/>
            <person name="Machado C.A."/>
            <person name="Makalowski W."/>
            <person name="Marzo M."/>
            <person name="Matsuda M."/>
            <person name="Matzkin L."/>
            <person name="McAllister B."/>
            <person name="McBride C.S."/>
            <person name="McKernan B."/>
            <person name="McKernan K."/>
            <person name="Mendez-Lago M."/>
            <person name="Minx P."/>
            <person name="Mollenhauer M.U."/>
            <person name="Montooth K."/>
            <person name="Mount S.M."/>
            <person name="Mu X."/>
            <person name="Myers E."/>
            <person name="Negre B."/>
            <person name="Newfeld S."/>
            <person name="Nielsen R."/>
            <person name="Noor M.A."/>
            <person name="O'Grady P."/>
            <person name="Pachter L."/>
            <person name="Papaceit M."/>
            <person name="Parisi M.J."/>
            <person name="Parisi M."/>
            <person name="Parts L."/>
            <person name="Pedersen J.S."/>
            <person name="Pesole G."/>
            <person name="Phillippy A.M."/>
            <person name="Ponting C.P."/>
            <person name="Pop M."/>
            <person name="Porcelli D."/>
            <person name="Powell J.R."/>
            <person name="Prohaska S."/>
            <person name="Pruitt K."/>
            <person name="Puig M."/>
            <person name="Quesneville H."/>
            <person name="Ram K.R."/>
            <person name="Rand D."/>
            <person name="Rasmussen M.D."/>
            <person name="Reed L.K."/>
            <person name="Reenan R."/>
            <person name="Reily A."/>
            <person name="Remington K.A."/>
            <person name="Rieger T.T."/>
            <person name="Ritchie M.G."/>
            <person name="Robin C."/>
            <person name="Rogers Y.H."/>
            <person name="Rohde C."/>
            <person name="Rozas J."/>
            <person name="Rubenfield M.J."/>
            <person name="Ruiz A."/>
            <person name="Russo S."/>
            <person name="Salzberg S.L."/>
            <person name="Sanchez-Gracia A."/>
            <person name="Saranga D.J."/>
            <person name="Sato H."/>
            <person name="Schaeffer S.W."/>
            <person name="Schatz M.C."/>
            <person name="Schlenke T."/>
            <person name="Schwartz R."/>
            <person name="Segarra C."/>
            <person name="Singh R.S."/>
            <person name="Sirot L."/>
            <person name="Sirota M."/>
            <person name="Sisneros N.B."/>
            <person name="Smith C.D."/>
            <person name="Smith T.F."/>
            <person name="Spieth J."/>
            <person name="Stage D.E."/>
            <person name="Stark A."/>
            <person name="Stephan W."/>
            <person name="Strausberg R.L."/>
            <person name="Strempel S."/>
            <person name="Sturgill D."/>
            <person name="Sutton G."/>
            <person name="Sutton G.G."/>
            <person name="Tao W."/>
            <person name="Teichmann S."/>
            <person name="Tobari Y.N."/>
            <person name="Tomimura Y."/>
            <person name="Tsolas J.M."/>
            <person name="Valente V.L."/>
            <person name="Venter E."/>
            <person name="Venter J.C."/>
            <person name="Vicario S."/>
            <person name="Vieira F.G."/>
            <person name="Vilella A.J."/>
            <person name="Villasante A."/>
            <person name="Walenz B."/>
            <person name="Wang J."/>
            <person name="Wasserman M."/>
            <person name="Watts T."/>
            <person name="Wilson D."/>
            <person name="Wilson R.K."/>
            <person name="Wing R.A."/>
            <person name="Wolfner M.F."/>
            <person name="Wong A."/>
            <person name="Wong G.K."/>
            <person name="Wu C.I."/>
            <person name="Wu G."/>
            <person name="Yamamoto D."/>
            <person name="Yang H.P."/>
            <person name="Yang S.P."/>
            <person name="Yorke J.A."/>
            <person name="Yoshida K."/>
            <person name="Zdobnov E."/>
            <person name="Zhang P."/>
            <person name="Zhang Y."/>
            <person name="Zimin A.V."/>
            <person name="Baldwin J."/>
            <person name="Abdouelleil A."/>
            <person name="Abdulkadir J."/>
            <person name="Abebe A."/>
            <person name="Abera B."/>
            <person name="Abreu J."/>
            <person name="Acer S.C."/>
            <person name="Aftuck L."/>
            <person name="Alexander A."/>
            <person name="An P."/>
            <person name="Anderson E."/>
            <person name="Anderson S."/>
            <person name="Arachi H."/>
            <person name="Azer M."/>
            <person name="Bachantsang P."/>
            <person name="Barry A."/>
            <person name="Bayul T."/>
            <person name="Berlin A."/>
            <person name="Bessette D."/>
            <person name="Bloom T."/>
            <person name="Blye J."/>
            <person name="Boguslavskiy L."/>
            <person name="Bonnet C."/>
            <person name="Boukhgalter B."/>
            <person name="Bourzgui I."/>
            <person name="Brown A."/>
            <person name="Cahill P."/>
            <person name="Channer S."/>
            <person name="Cheshatsang Y."/>
            <person name="Chuda L."/>
            <person name="Citroen M."/>
            <person name="Collymore A."/>
            <person name="Cooke P."/>
            <person name="Costello M."/>
            <person name="D'Aco K."/>
            <person name="Daza R."/>
            <person name="De Haan G."/>
            <person name="DeGray S."/>
            <person name="DeMaso C."/>
            <person name="Dhargay N."/>
            <person name="Dooley K."/>
            <person name="Dooley E."/>
            <person name="Doricent M."/>
            <person name="Dorje P."/>
            <person name="Dorjee K."/>
            <person name="Dupes A."/>
            <person name="Elong R."/>
            <person name="Falk J."/>
            <person name="Farina A."/>
            <person name="Faro S."/>
            <person name="Ferguson D."/>
            <person name="Fisher S."/>
            <person name="Foley C.D."/>
            <person name="Franke A."/>
            <person name="Friedrich D."/>
            <person name="Gadbois L."/>
            <person name="Gearin G."/>
            <person name="Gearin C.R."/>
            <person name="Giannoukos G."/>
            <person name="Goode T."/>
            <person name="Graham J."/>
            <person name="Grandbois E."/>
            <person name="Grewal S."/>
            <person name="Gyaltsen K."/>
            <person name="Hafez N."/>
            <person name="Hagos B."/>
            <person name="Hall J."/>
            <person name="Henson C."/>
            <person name="Hollinger A."/>
            <person name="Honan T."/>
            <person name="Huard M.D."/>
            <person name="Hughes L."/>
            <person name="Hurhula B."/>
            <person name="Husby M.E."/>
            <person name="Kamat A."/>
            <person name="Kanga B."/>
            <person name="Kashin S."/>
            <person name="Khazanovich D."/>
            <person name="Kisner P."/>
            <person name="Lance K."/>
            <person name="Lara M."/>
            <person name="Lee W."/>
            <person name="Lennon N."/>
            <person name="Letendre F."/>
            <person name="LeVine R."/>
            <person name="Lipovsky A."/>
            <person name="Liu X."/>
            <person name="Liu J."/>
            <person name="Liu S."/>
            <person name="Lokyitsang T."/>
            <person name="Lokyitsang Y."/>
            <person name="Lubonja R."/>
            <person name="Lui A."/>
            <person name="MacDonald P."/>
            <person name="Magnisalis V."/>
            <person name="Maru K."/>
            <person name="Matthews C."/>
            <person name="McCusker W."/>
            <person name="McDonough S."/>
            <person name="Mehta T."/>
            <person name="Meldrim J."/>
            <person name="Meneus L."/>
            <person name="Mihai O."/>
            <person name="Mihalev A."/>
            <person name="Mihova T."/>
            <person name="Mittelman R."/>
            <person name="Mlenga V."/>
            <person name="Montmayeur A."/>
            <person name="Mulrain L."/>
            <person name="Navidi A."/>
            <person name="Naylor J."/>
            <person name="Negash T."/>
            <person name="Nguyen T."/>
            <person name="Nguyen N."/>
            <person name="Nicol R."/>
            <person name="Norbu C."/>
            <person name="Norbu N."/>
            <person name="Novod N."/>
            <person name="O'Neill B."/>
            <person name="Osman S."/>
            <person name="Markiewicz E."/>
            <person name="Oyono O.L."/>
            <person name="Patti C."/>
            <person name="Phunkhang P."/>
            <person name="Pierre F."/>
            <person name="Priest M."/>
            <person name="Raghuraman S."/>
            <person name="Rege F."/>
            <person name="Reyes R."/>
            <person name="Rise C."/>
            <person name="Rogov P."/>
            <person name="Ross K."/>
            <person name="Ryan E."/>
            <person name="Settipalli S."/>
            <person name="Shea T."/>
            <person name="Sherpa N."/>
            <person name="Shi L."/>
            <person name="Shih D."/>
            <person name="Sparrow T."/>
            <person name="Spaulding J."/>
            <person name="Stalker J."/>
            <person name="Stange-Thomann N."/>
            <person name="Stavropoulos S."/>
            <person name="Stone C."/>
            <person name="Strader C."/>
            <person name="Tesfaye S."/>
            <person name="Thomson T."/>
            <person name="Thoulutsang Y."/>
            <person name="Thoulutsang D."/>
            <person name="Topham K."/>
            <person name="Topping I."/>
            <person name="Tsamla T."/>
            <person name="Vassiliev H."/>
            <person name="Vo A."/>
            <person name="Wangchuk T."/>
            <person name="Wangdi T."/>
            <person name="Weiand M."/>
            <person name="Wilkinson J."/>
            <person name="Wilson A."/>
            <person name="Yadav S."/>
            <person name="Young G."/>
            <person name="Yu Q."/>
            <person name="Zembek L."/>
            <person name="Zhong D."/>
            <person name="Zimmer A."/>
            <person name="Zwirko Z."/>
            <person name="Jaffe D.B."/>
            <person name="Alvarez P."/>
            <person name="Brockman W."/>
            <person name="Butler J."/>
            <person name="Chin C."/>
            <person name="Gnerre S."/>
            <person name="Grabherr M."/>
            <person name="Kleber M."/>
            <person name="Mauceli E."/>
            <person name="MacCallum I."/>
        </authorList>
    </citation>
    <scope>NUCLEOTIDE SEQUENCE [LARGE SCALE GENOMIC DNA]</scope>
    <source>
        <strain evidence="3">Tucson 14024-0371.13</strain>
    </source>
</reference>
<dbReference type="OrthoDB" id="10265837at2759"/>
<dbReference type="Proteomes" id="UP000007801">
    <property type="component" value="Unassembled WGS sequence"/>
</dbReference>
<evidence type="ECO:0000259" key="1">
    <source>
        <dbReference type="Pfam" id="PF02036"/>
    </source>
</evidence>
<dbReference type="InParanoid" id="A0A0P8ZDX8"/>
<dbReference type="PANTHER" id="PTHR10094">
    <property type="entry name" value="STEROL CARRIER PROTEIN 2 SCP-2 FAMILY PROTEIN"/>
    <property type="match status" value="1"/>
</dbReference>
<dbReference type="EMBL" id="CH902623">
    <property type="protein sequence ID" value="KPU72794.1"/>
    <property type="molecule type" value="Genomic_DNA"/>
</dbReference>
<proteinExistence type="predicted"/>
<accession>A0A0P8ZDX8</accession>
<gene>
    <name evidence="2" type="primary">Dana\GF23010</name>
    <name evidence="2" type="synonym">dana_GLEANR_7543</name>
    <name evidence="2" type="ORF">GF23010</name>
</gene>